<accession>A0A0G1KM52</accession>
<proteinExistence type="predicted"/>
<keyword evidence="1" id="KW-0472">Membrane</keyword>
<organism evidence="2 3">
    <name type="scientific">candidate division WWE3 bacterium GW2011_GWC2_44_9</name>
    <dbReference type="NCBI Taxonomy" id="1619125"/>
    <lineage>
        <taxon>Bacteria</taxon>
        <taxon>Katanobacteria</taxon>
    </lineage>
</organism>
<reference evidence="2 3" key="1">
    <citation type="journal article" date="2015" name="Nature">
        <title>rRNA introns, odd ribosomes, and small enigmatic genomes across a large radiation of phyla.</title>
        <authorList>
            <person name="Brown C.T."/>
            <person name="Hug L.A."/>
            <person name="Thomas B.C."/>
            <person name="Sharon I."/>
            <person name="Castelle C.J."/>
            <person name="Singh A."/>
            <person name="Wilkins M.J."/>
            <person name="Williams K.H."/>
            <person name="Banfield J.F."/>
        </authorList>
    </citation>
    <scope>NUCLEOTIDE SEQUENCE [LARGE SCALE GENOMIC DNA]</scope>
</reference>
<evidence type="ECO:0000313" key="3">
    <source>
        <dbReference type="Proteomes" id="UP000034504"/>
    </source>
</evidence>
<name>A0A0G1KM52_UNCKA</name>
<sequence length="193" mass="22078">MCYTKTTTYLEELIRGIPNGLYYLAGAWVVWEAARFYFVRFCRVEKGVESITAVCAKLETRLSKIETVLDRICHYLAAKEGLSANFFSANSPMMLNDLAKRLLVESGGKDFANDQSEVLIAELENRAPKTKLDVQQTAVLVVFDSTVSDKFNRIKDFIYQNPIYEGEKIELTTLVNIIALYLRDKYLEKHPEL</sequence>
<keyword evidence="1" id="KW-1133">Transmembrane helix</keyword>
<comment type="caution">
    <text evidence="2">The sequence shown here is derived from an EMBL/GenBank/DDBJ whole genome shotgun (WGS) entry which is preliminary data.</text>
</comment>
<feature type="transmembrane region" description="Helical" evidence="1">
    <location>
        <begin position="20"/>
        <end position="38"/>
    </location>
</feature>
<protein>
    <submittedName>
        <fullName evidence="2">Uncharacterized protein</fullName>
    </submittedName>
</protein>
<evidence type="ECO:0000313" key="2">
    <source>
        <dbReference type="EMBL" id="KKT84761.1"/>
    </source>
</evidence>
<evidence type="ECO:0000256" key="1">
    <source>
        <dbReference type="SAM" id="Phobius"/>
    </source>
</evidence>
<dbReference type="Proteomes" id="UP000034504">
    <property type="component" value="Unassembled WGS sequence"/>
</dbReference>
<keyword evidence="1" id="KW-0812">Transmembrane</keyword>
<gene>
    <name evidence="2" type="ORF">UW82_C0011G0008</name>
</gene>
<dbReference type="AlphaFoldDB" id="A0A0G1KM52"/>
<dbReference type="EMBL" id="LCJU01000011">
    <property type="protein sequence ID" value="KKT84761.1"/>
    <property type="molecule type" value="Genomic_DNA"/>
</dbReference>